<evidence type="ECO:0000256" key="1">
    <source>
        <dbReference type="ARBA" id="ARBA00010641"/>
    </source>
</evidence>
<dbReference type="InterPro" id="IPR036388">
    <property type="entry name" value="WH-like_DNA-bd_sf"/>
</dbReference>
<dbReference type="Proteomes" id="UP001139365">
    <property type="component" value="Unassembled WGS sequence"/>
</dbReference>
<dbReference type="InterPro" id="IPR013325">
    <property type="entry name" value="RNA_pol_sigma_r2"/>
</dbReference>
<evidence type="ECO:0000256" key="4">
    <source>
        <dbReference type="ARBA" id="ARBA00023125"/>
    </source>
</evidence>
<keyword evidence="3" id="KW-0731">Sigma factor</keyword>
<evidence type="ECO:0000259" key="7">
    <source>
        <dbReference type="Pfam" id="PF08281"/>
    </source>
</evidence>
<dbReference type="Gene3D" id="1.10.10.10">
    <property type="entry name" value="Winged helix-like DNA-binding domain superfamily/Winged helix DNA-binding domain"/>
    <property type="match status" value="1"/>
</dbReference>
<feature type="domain" description="RNA polymerase sigma-70 region 2" evidence="6">
    <location>
        <begin position="23"/>
        <end position="90"/>
    </location>
</feature>
<dbReference type="PANTHER" id="PTHR43133">
    <property type="entry name" value="RNA POLYMERASE ECF-TYPE SIGMA FACTO"/>
    <property type="match status" value="1"/>
</dbReference>
<dbReference type="NCBIfam" id="TIGR02937">
    <property type="entry name" value="sigma70-ECF"/>
    <property type="match status" value="1"/>
</dbReference>
<dbReference type="PANTHER" id="PTHR43133:SF8">
    <property type="entry name" value="RNA POLYMERASE SIGMA FACTOR HI_1459-RELATED"/>
    <property type="match status" value="1"/>
</dbReference>
<accession>A0AAE3FG93</accession>
<dbReference type="Pfam" id="PF04542">
    <property type="entry name" value="Sigma70_r2"/>
    <property type="match status" value="1"/>
</dbReference>
<evidence type="ECO:0000259" key="6">
    <source>
        <dbReference type="Pfam" id="PF04542"/>
    </source>
</evidence>
<dbReference type="GO" id="GO:0006352">
    <property type="term" value="P:DNA-templated transcription initiation"/>
    <property type="evidence" value="ECO:0007669"/>
    <property type="project" value="InterPro"/>
</dbReference>
<dbReference type="SUPFAM" id="SSF88659">
    <property type="entry name" value="Sigma3 and sigma4 domains of RNA polymerase sigma factors"/>
    <property type="match status" value="1"/>
</dbReference>
<dbReference type="GO" id="GO:0016987">
    <property type="term" value="F:sigma factor activity"/>
    <property type="evidence" value="ECO:0007669"/>
    <property type="project" value="UniProtKB-KW"/>
</dbReference>
<organism evidence="8 9">
    <name type="scientific">Candidatus Colimorpha enterica</name>
    <dbReference type="NCBI Taxonomy" id="3083063"/>
    <lineage>
        <taxon>Bacteria</taxon>
        <taxon>Pseudomonadati</taxon>
        <taxon>Bacteroidota</taxon>
        <taxon>Bacteroidia</taxon>
        <taxon>Bacteroidales</taxon>
        <taxon>Candidatus Colimorpha</taxon>
    </lineage>
</organism>
<dbReference type="InterPro" id="IPR014284">
    <property type="entry name" value="RNA_pol_sigma-70_dom"/>
</dbReference>
<evidence type="ECO:0000313" key="8">
    <source>
        <dbReference type="EMBL" id="MCI5755487.1"/>
    </source>
</evidence>
<evidence type="ECO:0000313" key="9">
    <source>
        <dbReference type="Proteomes" id="UP001139365"/>
    </source>
</evidence>
<name>A0AAE3FG93_9BACT</name>
<evidence type="ECO:0000256" key="2">
    <source>
        <dbReference type="ARBA" id="ARBA00023015"/>
    </source>
</evidence>
<reference evidence="8 9" key="1">
    <citation type="submission" date="2022-03" db="EMBL/GenBank/DDBJ databases">
        <title>Metagenome-assembled genomes from swine fecal metagenomes.</title>
        <authorList>
            <person name="Holman D.B."/>
            <person name="Kommadath A."/>
        </authorList>
    </citation>
    <scope>NUCLEOTIDE SEQUENCE [LARGE SCALE GENOMIC DNA]</scope>
    <source>
        <strain evidence="8">SUG147</strain>
    </source>
</reference>
<comment type="caution">
    <text evidence="8">The sequence shown here is derived from an EMBL/GenBank/DDBJ whole genome shotgun (WGS) entry which is preliminary data.</text>
</comment>
<keyword evidence="4" id="KW-0238">DNA-binding</keyword>
<dbReference type="SUPFAM" id="SSF88946">
    <property type="entry name" value="Sigma2 domain of RNA polymerase sigma factors"/>
    <property type="match status" value="1"/>
</dbReference>
<sequence length="185" mass="21236">MNDSGENTYRRFLGGDGEAMKELIRLYRPGLTFFVYGLLKDSAEAEEIVEDCFVELVLHPKKYNFASSLKTYLFALARYKTANRKRYLARRAADELDETLPSSDPDIVSGIVKSERDAVLWRCIGRLNDDYRNALLLYYFEDMSCEEIAGVMKKNRKQVANLLSRGRAALRSELEKEGVSGFYED</sequence>
<proteinExistence type="inferred from homology"/>
<dbReference type="EMBL" id="JALEMU010000067">
    <property type="protein sequence ID" value="MCI5755487.1"/>
    <property type="molecule type" value="Genomic_DNA"/>
</dbReference>
<dbReference type="InterPro" id="IPR007627">
    <property type="entry name" value="RNA_pol_sigma70_r2"/>
</dbReference>
<keyword evidence="2" id="KW-0805">Transcription regulation</keyword>
<dbReference type="InterPro" id="IPR013249">
    <property type="entry name" value="RNA_pol_sigma70_r4_t2"/>
</dbReference>
<dbReference type="GO" id="GO:0003677">
    <property type="term" value="F:DNA binding"/>
    <property type="evidence" value="ECO:0007669"/>
    <property type="project" value="UniProtKB-KW"/>
</dbReference>
<dbReference type="CDD" id="cd06171">
    <property type="entry name" value="Sigma70_r4"/>
    <property type="match status" value="1"/>
</dbReference>
<protein>
    <submittedName>
        <fullName evidence="8">Sigma-70 family RNA polymerase sigma factor</fullName>
    </submittedName>
</protein>
<dbReference type="Pfam" id="PF08281">
    <property type="entry name" value="Sigma70_r4_2"/>
    <property type="match status" value="1"/>
</dbReference>
<dbReference type="InterPro" id="IPR039425">
    <property type="entry name" value="RNA_pol_sigma-70-like"/>
</dbReference>
<gene>
    <name evidence="8" type="ORF">MR241_04245</name>
</gene>
<keyword evidence="5" id="KW-0804">Transcription</keyword>
<dbReference type="AlphaFoldDB" id="A0AAE3FG93"/>
<feature type="domain" description="RNA polymerase sigma factor 70 region 4 type 2" evidence="7">
    <location>
        <begin position="120"/>
        <end position="170"/>
    </location>
</feature>
<comment type="similarity">
    <text evidence="1">Belongs to the sigma-70 factor family. ECF subfamily.</text>
</comment>
<evidence type="ECO:0000256" key="5">
    <source>
        <dbReference type="ARBA" id="ARBA00023163"/>
    </source>
</evidence>
<dbReference type="Gene3D" id="1.10.1740.10">
    <property type="match status" value="1"/>
</dbReference>
<evidence type="ECO:0000256" key="3">
    <source>
        <dbReference type="ARBA" id="ARBA00023082"/>
    </source>
</evidence>
<dbReference type="InterPro" id="IPR013324">
    <property type="entry name" value="RNA_pol_sigma_r3/r4-like"/>
</dbReference>